<accession>A0A9W6GAX8</accession>
<name>A0A9W6GAX8_9ACTN</name>
<dbReference type="AlphaFoldDB" id="A0A9W6GAX8"/>
<gene>
    <name evidence="2" type="ORF">GALLR39Z86_34050</name>
</gene>
<dbReference type="EMBL" id="BSDT01000001">
    <property type="protein sequence ID" value="GLI43555.1"/>
    <property type="molecule type" value="Genomic_DNA"/>
</dbReference>
<dbReference type="Proteomes" id="UP001144313">
    <property type="component" value="Unassembled WGS sequence"/>
</dbReference>
<evidence type="ECO:0000313" key="3">
    <source>
        <dbReference type="Proteomes" id="UP001144313"/>
    </source>
</evidence>
<proteinExistence type="predicted"/>
<organism evidence="2 3">
    <name type="scientific">Glycomyces algeriensis</name>
    <dbReference type="NCBI Taxonomy" id="256037"/>
    <lineage>
        <taxon>Bacteria</taxon>
        <taxon>Bacillati</taxon>
        <taxon>Actinomycetota</taxon>
        <taxon>Actinomycetes</taxon>
        <taxon>Glycomycetales</taxon>
        <taxon>Glycomycetaceae</taxon>
        <taxon>Glycomyces</taxon>
    </lineage>
</organism>
<feature type="region of interest" description="Disordered" evidence="1">
    <location>
        <begin position="1"/>
        <end position="23"/>
    </location>
</feature>
<protein>
    <submittedName>
        <fullName evidence="2">Uncharacterized protein</fullName>
    </submittedName>
</protein>
<evidence type="ECO:0000256" key="1">
    <source>
        <dbReference type="SAM" id="MobiDB-lite"/>
    </source>
</evidence>
<evidence type="ECO:0000313" key="2">
    <source>
        <dbReference type="EMBL" id="GLI43555.1"/>
    </source>
</evidence>
<sequence length="108" mass="12369">MQEMAGPDMSGHDEVSLPDGYPDPEVVGWARTEDLEFAGLHMRMTITPGDRIVQLWELVDGHPVRWLGNVFRVESEPPVLKLNYRYETQLNRAQRDAMARTGAKFWKG</sequence>
<comment type="caution">
    <text evidence="2">The sequence shown here is derived from an EMBL/GenBank/DDBJ whole genome shotgun (WGS) entry which is preliminary data.</text>
</comment>
<reference evidence="2" key="1">
    <citation type="submission" date="2022-12" db="EMBL/GenBank/DDBJ databases">
        <title>Reference genome sequencing for broad-spectrum identification of bacterial and archaeal isolates by mass spectrometry.</title>
        <authorList>
            <person name="Sekiguchi Y."/>
            <person name="Tourlousse D.M."/>
        </authorList>
    </citation>
    <scope>NUCLEOTIDE SEQUENCE</scope>
    <source>
        <strain evidence="2">LLR39Z86</strain>
    </source>
</reference>
<keyword evidence="3" id="KW-1185">Reference proteome</keyword>